<gene>
    <name evidence="2" type="ORF">DCS_00611</name>
</gene>
<evidence type="ECO:0000313" key="3">
    <source>
        <dbReference type="Proteomes" id="UP000076580"/>
    </source>
</evidence>
<proteinExistence type="predicted"/>
<sequence length="599" mass="64863">MPPSYTLHPRTAEMDGSSRIPSTLARSLSVVEPRHKTANLPIMSRRLPTMRLPTDPIPESDGRARTQASDSKMAPRELRTPGNVQRYHRPLRAESLLLDSTPGSPVADISTGSNHDSTDEGPETGIIAIGMALGSPTHPPNQTIAAWPYHPVATPAAHGADPAEEVLPKEKHRKWTIFGRSKSKRERRNYDDAQEASSAASAPLTLLARSCSTTAGHGPLRENEGKPKMDASTLENLAHPGYKTIKRSNTAPMRDRRPPPVPRTQMPPQPPPKDAMARTPTSASAGRTRQRRTRLGEPLLHVDIPTCSMDRYSVMFGDLIHLKSPMLACNQATYDRVITASEGVADTRNTAVRMPSRNASVAPAAPAPRPSPIQTGARVTESKSPSSSRARSNTSPAVLPSPVQATFDAAQWSKEQAGTRHIAKSTRQSKDLHDKGKDNPIPADRSLLISKFHRPTSTQQNKASRASSVSTPPGSGTDNDHAHIRIVCPDIKEVSLSTWNTAHPPAAESIPHSLVSERGRALPRPAAGAGKSKASEQDSMNAGQDTIEVSIARKVSVSRQQRALLAPLKPHAHEKQKRRTNERKNGVARLIDLKQSPVS</sequence>
<dbReference type="STRING" id="98403.A0A151GR01"/>
<keyword evidence="3" id="KW-1185">Reference proteome</keyword>
<feature type="compositionally biased region" description="Pro residues" evidence="1">
    <location>
        <begin position="259"/>
        <end position="273"/>
    </location>
</feature>
<feature type="compositionally biased region" description="Low complexity" evidence="1">
    <location>
        <begin position="382"/>
        <end position="397"/>
    </location>
</feature>
<feature type="region of interest" description="Disordered" evidence="1">
    <location>
        <begin position="98"/>
        <end position="120"/>
    </location>
</feature>
<dbReference type="RefSeq" id="XP_040658833.1">
    <property type="nucleotide sequence ID" value="XM_040797950.1"/>
</dbReference>
<dbReference type="InParanoid" id="A0A151GR01"/>
<protein>
    <submittedName>
        <fullName evidence="2">Uncharacterized protein</fullName>
    </submittedName>
</protein>
<organism evidence="2 3">
    <name type="scientific">Drechmeria coniospora</name>
    <name type="common">Nematophagous fungus</name>
    <name type="synonym">Meria coniospora</name>
    <dbReference type="NCBI Taxonomy" id="98403"/>
    <lineage>
        <taxon>Eukaryota</taxon>
        <taxon>Fungi</taxon>
        <taxon>Dikarya</taxon>
        <taxon>Ascomycota</taxon>
        <taxon>Pezizomycotina</taxon>
        <taxon>Sordariomycetes</taxon>
        <taxon>Hypocreomycetidae</taxon>
        <taxon>Hypocreales</taxon>
        <taxon>Ophiocordycipitaceae</taxon>
        <taxon>Drechmeria</taxon>
    </lineage>
</organism>
<reference evidence="2 3" key="1">
    <citation type="journal article" date="2016" name="Sci. Rep.">
        <title>Insights into Adaptations to a Near-Obligate Nematode Endoparasitic Lifestyle from the Finished Genome of Drechmeria coniospora.</title>
        <authorList>
            <person name="Zhang L."/>
            <person name="Zhou Z."/>
            <person name="Guo Q."/>
            <person name="Fokkens L."/>
            <person name="Miskei M."/>
            <person name="Pocsi I."/>
            <person name="Zhang W."/>
            <person name="Chen M."/>
            <person name="Wang L."/>
            <person name="Sun Y."/>
            <person name="Donzelli B.G."/>
            <person name="Gibson D.M."/>
            <person name="Nelson D.R."/>
            <person name="Luo J.G."/>
            <person name="Rep M."/>
            <person name="Liu H."/>
            <person name="Yang S."/>
            <person name="Wang J."/>
            <person name="Krasnoff S.B."/>
            <person name="Xu Y."/>
            <person name="Molnar I."/>
            <person name="Lin M."/>
        </authorList>
    </citation>
    <scope>NUCLEOTIDE SEQUENCE [LARGE SCALE GENOMIC DNA]</scope>
    <source>
        <strain evidence="2 3">ARSEF 6962</strain>
    </source>
</reference>
<evidence type="ECO:0000256" key="1">
    <source>
        <dbReference type="SAM" id="MobiDB-lite"/>
    </source>
</evidence>
<comment type="caution">
    <text evidence="2">The sequence shown here is derived from an EMBL/GenBank/DDBJ whole genome shotgun (WGS) entry which is preliminary data.</text>
</comment>
<feature type="compositionally biased region" description="Basic residues" evidence="1">
    <location>
        <begin position="570"/>
        <end position="581"/>
    </location>
</feature>
<dbReference type="AlphaFoldDB" id="A0A151GR01"/>
<dbReference type="GeneID" id="63713254"/>
<feature type="region of interest" description="Disordered" evidence="1">
    <location>
        <begin position="178"/>
        <end position="201"/>
    </location>
</feature>
<accession>A0A151GR01</accession>
<feature type="region of interest" description="Disordered" evidence="1">
    <location>
        <begin position="213"/>
        <end position="295"/>
    </location>
</feature>
<feature type="region of interest" description="Disordered" evidence="1">
    <location>
        <begin position="49"/>
        <end position="77"/>
    </location>
</feature>
<feature type="compositionally biased region" description="Polar residues" evidence="1">
    <location>
        <begin position="455"/>
        <end position="477"/>
    </location>
</feature>
<feature type="region of interest" description="Disordered" evidence="1">
    <location>
        <begin position="522"/>
        <end position="599"/>
    </location>
</feature>
<feature type="region of interest" description="Disordered" evidence="1">
    <location>
        <begin position="349"/>
        <end position="481"/>
    </location>
</feature>
<feature type="compositionally biased region" description="Basic residues" evidence="1">
    <location>
        <begin position="178"/>
        <end position="187"/>
    </location>
</feature>
<feature type="compositionally biased region" description="Basic and acidic residues" evidence="1">
    <location>
        <begin position="219"/>
        <end position="229"/>
    </location>
</feature>
<name>A0A151GR01_DRECN</name>
<dbReference type="Proteomes" id="UP000076580">
    <property type="component" value="Chromosome 01"/>
</dbReference>
<evidence type="ECO:0000313" key="2">
    <source>
        <dbReference type="EMBL" id="KYK59481.1"/>
    </source>
</evidence>
<dbReference type="EMBL" id="LAYC01000001">
    <property type="protein sequence ID" value="KYK59481.1"/>
    <property type="molecule type" value="Genomic_DNA"/>
</dbReference>
<feature type="compositionally biased region" description="Low complexity" evidence="1">
    <location>
        <begin position="355"/>
        <end position="364"/>
    </location>
</feature>
<feature type="compositionally biased region" description="Basic and acidic residues" evidence="1">
    <location>
        <begin position="428"/>
        <end position="438"/>
    </location>
</feature>